<gene>
    <name evidence="2" type="ORF">DFR24_3406</name>
</gene>
<comment type="caution">
    <text evidence="2">The sequence shown here is derived from an EMBL/GenBank/DDBJ whole genome shotgun (WGS) entry which is preliminary data.</text>
</comment>
<keyword evidence="2" id="KW-0808">Transferase</keyword>
<dbReference type="RefSeq" id="WP_133882603.1">
    <property type="nucleotide sequence ID" value="NZ_MWIN01000019.1"/>
</dbReference>
<evidence type="ECO:0000313" key="2">
    <source>
        <dbReference type="EMBL" id="TDU26383.1"/>
    </source>
</evidence>
<evidence type="ECO:0000313" key="3">
    <source>
        <dbReference type="Proteomes" id="UP000295341"/>
    </source>
</evidence>
<accession>A0A4V3URA4</accession>
<reference evidence="2 3" key="1">
    <citation type="submission" date="2019-03" db="EMBL/GenBank/DDBJ databases">
        <title>Genomic Encyclopedia of Type Strains, Phase IV (KMG-IV): sequencing the most valuable type-strain genomes for metagenomic binning, comparative biology and taxonomic classification.</title>
        <authorList>
            <person name="Goeker M."/>
        </authorList>
    </citation>
    <scope>NUCLEOTIDE SEQUENCE [LARGE SCALE GENOMIC DNA]</scope>
    <source>
        <strain evidence="2 3">DSM 26377</strain>
    </source>
</reference>
<dbReference type="PANTHER" id="PTHR11895:SF176">
    <property type="entry name" value="AMIDASE AMID-RELATED"/>
    <property type="match status" value="1"/>
</dbReference>
<protein>
    <submittedName>
        <fullName evidence="2">Aspartyl/glutamyl-tRNA(Asn/Gln) amidotransferase subunit A</fullName>
    </submittedName>
</protein>
<dbReference type="SUPFAM" id="SSF75304">
    <property type="entry name" value="Amidase signature (AS) enzymes"/>
    <property type="match status" value="1"/>
</dbReference>
<dbReference type="InterPro" id="IPR020556">
    <property type="entry name" value="Amidase_CS"/>
</dbReference>
<dbReference type="InterPro" id="IPR036928">
    <property type="entry name" value="AS_sf"/>
</dbReference>
<dbReference type="Pfam" id="PF01425">
    <property type="entry name" value="Amidase"/>
    <property type="match status" value="1"/>
</dbReference>
<name>A0A4V3URA4_9GAMM</name>
<proteinExistence type="predicted"/>
<organism evidence="2 3">
    <name type="scientific">Panacagrimonas perspica</name>
    <dbReference type="NCBI Taxonomy" id="381431"/>
    <lineage>
        <taxon>Bacteria</taxon>
        <taxon>Pseudomonadati</taxon>
        <taxon>Pseudomonadota</taxon>
        <taxon>Gammaproteobacteria</taxon>
        <taxon>Nevskiales</taxon>
        <taxon>Nevskiaceae</taxon>
        <taxon>Panacagrimonas</taxon>
    </lineage>
</organism>
<dbReference type="InterPro" id="IPR000120">
    <property type="entry name" value="Amidase"/>
</dbReference>
<dbReference type="PANTHER" id="PTHR11895">
    <property type="entry name" value="TRANSAMIDASE"/>
    <property type="match status" value="1"/>
</dbReference>
<evidence type="ECO:0000259" key="1">
    <source>
        <dbReference type="Pfam" id="PF01425"/>
    </source>
</evidence>
<dbReference type="InterPro" id="IPR023631">
    <property type="entry name" value="Amidase_dom"/>
</dbReference>
<dbReference type="AlphaFoldDB" id="A0A4V3URA4"/>
<dbReference type="EMBL" id="SOBT01000010">
    <property type="protein sequence ID" value="TDU26383.1"/>
    <property type="molecule type" value="Genomic_DNA"/>
</dbReference>
<feature type="domain" description="Amidase" evidence="1">
    <location>
        <begin position="29"/>
        <end position="453"/>
    </location>
</feature>
<keyword evidence="3" id="KW-1185">Reference proteome</keyword>
<dbReference type="OrthoDB" id="9811471at2"/>
<dbReference type="GO" id="GO:0016740">
    <property type="term" value="F:transferase activity"/>
    <property type="evidence" value="ECO:0007669"/>
    <property type="project" value="UniProtKB-KW"/>
</dbReference>
<dbReference type="Proteomes" id="UP000295341">
    <property type="component" value="Unassembled WGS sequence"/>
</dbReference>
<sequence>MSTTSDDPLNLTLAEAARAIRTREVSPVELVRGCLARIEAHDDGLRAWITVCDEEALDAARSAEREVRSGARSKPLLGVPIALKDNIATRGLRTTAGSKILSDWIPDEDATVVARLREAGAIILGKLNLHEFAWGGTSDNPHYGTVRNPWNPDRFPGGSSGGSGVAVAARMCFGALGTDTGGSIRLPSAINGITGIRPTYGRVSNHGIVPLAWSMDTAGPMARTSEDCAVLFDVIAGHDPRDPTTANRAAPPCVPTLRGSLRGLRIGVIPGYFFHHLQPDVESAVRRALSAFEELGAVIVDVPIENIHGNISAQLTIESAEPSTYHQRWLRERPQDYGADVRTLLEVGELMLATHYLQAQRYRTLLREEFLQAFRNVDAFVCPTLPFTATPVGATTVRIEGDVEESMLSAIMQFTGVASLTGLPAMSVPCGFDSEGLPVGMQLIGRPFEESLLFRMAAEYQGVTDFHRRAPDLATRGASKAPPGRPD</sequence>
<dbReference type="PROSITE" id="PS00571">
    <property type="entry name" value="AMIDASES"/>
    <property type="match status" value="1"/>
</dbReference>
<dbReference type="Gene3D" id="3.90.1300.10">
    <property type="entry name" value="Amidase signature (AS) domain"/>
    <property type="match status" value="1"/>
</dbReference>